<feature type="domain" description="Histidine kinase/HSP90-like ATPase" evidence="2">
    <location>
        <begin position="25"/>
        <end position="141"/>
    </location>
</feature>
<dbReference type="EMBL" id="WLZY01000004">
    <property type="protein sequence ID" value="NDL58076.1"/>
    <property type="molecule type" value="Genomic_DNA"/>
</dbReference>
<dbReference type="Pfam" id="PF13581">
    <property type="entry name" value="HATPase_c_2"/>
    <property type="match status" value="1"/>
</dbReference>
<name>A0A7K3M4A7_9ACTN</name>
<sequence>MARTAAVRQPVTAEDARALEVANAISSVPAARHAVADDLRVAGIPQTVLDSVLVVVTELVSNALRHATPIKFSDSREGVLLRWNVTNRHVLIDVTDGGGDERPELKHAPPVELEGRGLAMVNALARDWSVRSENGRVTVQAVVGPWERGIDK</sequence>
<dbReference type="RefSeq" id="WP_162450764.1">
    <property type="nucleotide sequence ID" value="NZ_WLZY01000004.1"/>
</dbReference>
<evidence type="ECO:0000313" key="4">
    <source>
        <dbReference type="Proteomes" id="UP000460435"/>
    </source>
</evidence>
<evidence type="ECO:0000256" key="1">
    <source>
        <dbReference type="ARBA" id="ARBA00022527"/>
    </source>
</evidence>
<comment type="caution">
    <text evidence="3">The sequence shown here is derived from an EMBL/GenBank/DDBJ whole genome shotgun (WGS) entry which is preliminary data.</text>
</comment>
<gene>
    <name evidence="3" type="ORF">F7O44_13435</name>
</gene>
<evidence type="ECO:0000259" key="2">
    <source>
        <dbReference type="Pfam" id="PF13581"/>
    </source>
</evidence>
<reference evidence="3 4" key="1">
    <citation type="submission" date="2019-11" db="EMBL/GenBank/DDBJ databases">
        <authorList>
            <person name="Li X.-J."/>
            <person name="Feng X.-M."/>
        </authorList>
    </citation>
    <scope>NUCLEOTIDE SEQUENCE [LARGE SCALE GENOMIC DNA]</scope>
    <source>
        <strain evidence="3 4">XMNu-373</strain>
    </source>
</reference>
<accession>A0A7K3M4A7</accession>
<dbReference type="GO" id="GO:0004674">
    <property type="term" value="F:protein serine/threonine kinase activity"/>
    <property type="evidence" value="ECO:0007669"/>
    <property type="project" value="UniProtKB-KW"/>
</dbReference>
<dbReference type="SUPFAM" id="SSF55874">
    <property type="entry name" value="ATPase domain of HSP90 chaperone/DNA topoisomerase II/histidine kinase"/>
    <property type="match status" value="1"/>
</dbReference>
<dbReference type="InterPro" id="IPR036890">
    <property type="entry name" value="HATPase_C_sf"/>
</dbReference>
<keyword evidence="1" id="KW-0808">Transferase</keyword>
<keyword evidence="1" id="KW-0418">Kinase</keyword>
<dbReference type="CDD" id="cd16936">
    <property type="entry name" value="HATPase_RsbW-like"/>
    <property type="match status" value="1"/>
</dbReference>
<organism evidence="3 4">
    <name type="scientific">Phytoactinopolyspora mesophila</name>
    <dbReference type="NCBI Taxonomy" id="2650750"/>
    <lineage>
        <taxon>Bacteria</taxon>
        <taxon>Bacillati</taxon>
        <taxon>Actinomycetota</taxon>
        <taxon>Actinomycetes</taxon>
        <taxon>Jiangellales</taxon>
        <taxon>Jiangellaceae</taxon>
        <taxon>Phytoactinopolyspora</taxon>
    </lineage>
</organism>
<proteinExistence type="predicted"/>
<dbReference type="Proteomes" id="UP000460435">
    <property type="component" value="Unassembled WGS sequence"/>
</dbReference>
<dbReference type="AlphaFoldDB" id="A0A7K3M4A7"/>
<keyword evidence="4" id="KW-1185">Reference proteome</keyword>
<dbReference type="InterPro" id="IPR050267">
    <property type="entry name" value="Anti-sigma-factor_SerPK"/>
</dbReference>
<dbReference type="Gene3D" id="3.30.565.10">
    <property type="entry name" value="Histidine kinase-like ATPase, C-terminal domain"/>
    <property type="match status" value="1"/>
</dbReference>
<evidence type="ECO:0000313" key="3">
    <source>
        <dbReference type="EMBL" id="NDL58076.1"/>
    </source>
</evidence>
<protein>
    <recommendedName>
        <fullName evidence="2">Histidine kinase/HSP90-like ATPase domain-containing protein</fullName>
    </recommendedName>
</protein>
<dbReference type="InterPro" id="IPR003594">
    <property type="entry name" value="HATPase_dom"/>
</dbReference>
<dbReference type="PANTHER" id="PTHR35526">
    <property type="entry name" value="ANTI-SIGMA-F FACTOR RSBW-RELATED"/>
    <property type="match status" value="1"/>
</dbReference>
<dbReference type="PANTHER" id="PTHR35526:SF3">
    <property type="entry name" value="ANTI-SIGMA-F FACTOR RSBW"/>
    <property type="match status" value="1"/>
</dbReference>
<keyword evidence="1" id="KW-0723">Serine/threonine-protein kinase</keyword>